<sequence length="46" mass="5505">MGYDLDKKCCLKQRQLFSVFYAISLESFWLVFKEAVCPQGRYKIHD</sequence>
<name>A0A134BD34_9BACT</name>
<evidence type="ECO:0000313" key="1">
    <source>
        <dbReference type="EMBL" id="KXB77864.1"/>
    </source>
</evidence>
<accession>A0A134BD34</accession>
<feature type="non-terminal residue" evidence="1">
    <location>
        <position position="46"/>
    </location>
</feature>
<comment type="caution">
    <text evidence="1">The sequence shown here is derived from an EMBL/GenBank/DDBJ whole genome shotgun (WGS) entry which is preliminary data.</text>
</comment>
<dbReference type="Proteomes" id="UP000070531">
    <property type="component" value="Unassembled WGS sequence"/>
</dbReference>
<dbReference type="PATRIC" id="fig|419005.5.peg.1216"/>
<dbReference type="AlphaFoldDB" id="A0A134BD34"/>
<proteinExistence type="predicted"/>
<organism evidence="1">
    <name type="scientific">Prevotella amnii</name>
    <dbReference type="NCBI Taxonomy" id="419005"/>
    <lineage>
        <taxon>Bacteria</taxon>
        <taxon>Pseudomonadati</taxon>
        <taxon>Bacteroidota</taxon>
        <taxon>Bacteroidia</taxon>
        <taxon>Bacteroidales</taxon>
        <taxon>Prevotellaceae</taxon>
        <taxon>Prevotella</taxon>
    </lineage>
</organism>
<evidence type="ECO:0000313" key="2">
    <source>
        <dbReference type="Proteomes" id="UP000070531"/>
    </source>
</evidence>
<protein>
    <submittedName>
        <fullName evidence="1">Uncharacterized protein</fullName>
    </submittedName>
</protein>
<gene>
    <name evidence="1" type="ORF">HMPREF1860_01210</name>
</gene>
<reference evidence="1 2" key="1">
    <citation type="submission" date="2016-01" db="EMBL/GenBank/DDBJ databases">
        <authorList>
            <person name="Oliw E.H."/>
        </authorList>
    </citation>
    <scope>NUCLEOTIDE SEQUENCE [LARGE SCALE GENOMIC DNA]</scope>
    <source>
        <strain evidence="1 2">DNF00307</strain>
    </source>
</reference>
<dbReference type="EMBL" id="LSDL01000052">
    <property type="protein sequence ID" value="KXB77864.1"/>
    <property type="molecule type" value="Genomic_DNA"/>
</dbReference>